<evidence type="ECO:0000256" key="1">
    <source>
        <dbReference type="ARBA" id="ARBA00004496"/>
    </source>
</evidence>
<evidence type="ECO:0000313" key="7">
    <source>
        <dbReference type="EMBL" id="AOV08242.1"/>
    </source>
</evidence>
<comment type="subcellular location">
    <subcellularLocation>
        <location evidence="1 5">Cytoplasm</location>
    </subcellularLocation>
</comment>
<feature type="domain" description="Ribosome recycling factor" evidence="6">
    <location>
        <begin position="21"/>
        <end position="183"/>
    </location>
</feature>
<evidence type="ECO:0000313" key="8">
    <source>
        <dbReference type="Proteomes" id="UP000185746"/>
    </source>
</evidence>
<dbReference type="RefSeq" id="WP_075528396.1">
    <property type="nucleotide sequence ID" value="NZ_CP017560.1"/>
</dbReference>
<evidence type="ECO:0000256" key="3">
    <source>
        <dbReference type="ARBA" id="ARBA00022490"/>
    </source>
</evidence>
<dbReference type="InterPro" id="IPR023584">
    <property type="entry name" value="Ribosome_recyc_fac_dom"/>
</dbReference>
<dbReference type="Gene3D" id="3.30.1360.40">
    <property type="match status" value="1"/>
</dbReference>
<dbReference type="InterPro" id="IPR036191">
    <property type="entry name" value="RRF_sf"/>
</dbReference>
<sequence length="185" mass="20854">MPNGVMETAKQKMDNAINAFTRELASIRAGRANASLLDRITVDYYGVPTPINQMAGISVPEARLLAIQPYDKTIIGEIEKAILKSDIGITPSNDGSMIRLAIPALTEERRKDIVKTVKKEAEDSKVVIRNIRRDANEEFKKLEKNSEITEDDLHRNGDEIQKLTDSYIKQIDDIAKEKEKEIMEI</sequence>
<keyword evidence="4 5" id="KW-0648">Protein biosynthesis</keyword>
<dbReference type="HAMAP" id="MF_00040">
    <property type="entry name" value="RRF"/>
    <property type="match status" value="1"/>
</dbReference>
<dbReference type="Proteomes" id="UP000185746">
    <property type="component" value="Chromosome"/>
</dbReference>
<dbReference type="EMBL" id="CP017560">
    <property type="protein sequence ID" value="AOV08242.1"/>
    <property type="molecule type" value="Genomic_DNA"/>
</dbReference>
<accession>A0A1D8JHP3</accession>
<dbReference type="GO" id="GO:0043023">
    <property type="term" value="F:ribosomal large subunit binding"/>
    <property type="evidence" value="ECO:0007669"/>
    <property type="project" value="TreeGrafter"/>
</dbReference>
<keyword evidence="3 5" id="KW-0963">Cytoplasm</keyword>
<reference evidence="7 8" key="1">
    <citation type="submission" date="2016-09" db="EMBL/GenBank/DDBJ databases">
        <title>Complete genome sequence of the Lysinibacillus sphaericus LMG 22257, a specie of Bacillus with ureolytic activity that can effectively biodeposit calcium carbonate.</title>
        <authorList>
            <person name="Yan W."/>
        </authorList>
    </citation>
    <scope>NUCLEOTIDE SEQUENCE [LARGE SCALE GENOMIC DNA]</scope>
    <source>
        <strain evidence="7 8">LMG 22257</strain>
    </source>
</reference>
<comment type="similarity">
    <text evidence="2 5">Belongs to the RRF family.</text>
</comment>
<evidence type="ECO:0000259" key="6">
    <source>
        <dbReference type="Pfam" id="PF01765"/>
    </source>
</evidence>
<dbReference type="NCBIfam" id="TIGR00496">
    <property type="entry name" value="frr"/>
    <property type="match status" value="1"/>
</dbReference>
<comment type="function">
    <text evidence="5">Responsible for the release of ribosomes from messenger RNA at the termination of protein biosynthesis. May increase the efficiency of translation by recycling ribosomes from one round of translation to another.</text>
</comment>
<gene>
    <name evidence="5" type="primary">frr</name>
    <name evidence="7" type="ORF">BI350_12335</name>
</gene>
<proteinExistence type="inferred from homology"/>
<dbReference type="GO" id="GO:0006415">
    <property type="term" value="P:translational termination"/>
    <property type="evidence" value="ECO:0007669"/>
    <property type="project" value="UniProtKB-UniRule"/>
</dbReference>
<dbReference type="FunFam" id="1.10.132.20:FF:000001">
    <property type="entry name" value="Ribosome-recycling factor"/>
    <property type="match status" value="1"/>
</dbReference>
<evidence type="ECO:0000256" key="2">
    <source>
        <dbReference type="ARBA" id="ARBA00005912"/>
    </source>
</evidence>
<keyword evidence="8" id="KW-1185">Reference proteome</keyword>
<dbReference type="AlphaFoldDB" id="A0A1D8JHP3"/>
<dbReference type="GO" id="GO:0005737">
    <property type="term" value="C:cytoplasm"/>
    <property type="evidence" value="ECO:0007669"/>
    <property type="project" value="UniProtKB-SubCell"/>
</dbReference>
<dbReference type="InterPro" id="IPR002661">
    <property type="entry name" value="Ribosome_recyc_fac"/>
</dbReference>
<organism evidence="7 8">
    <name type="scientific">Sporosarcina ureilytica</name>
    <dbReference type="NCBI Taxonomy" id="298596"/>
    <lineage>
        <taxon>Bacteria</taxon>
        <taxon>Bacillati</taxon>
        <taxon>Bacillota</taxon>
        <taxon>Bacilli</taxon>
        <taxon>Bacillales</taxon>
        <taxon>Caryophanaceae</taxon>
        <taxon>Sporosarcina</taxon>
    </lineage>
</organism>
<dbReference type="PANTHER" id="PTHR20982:SF3">
    <property type="entry name" value="MITOCHONDRIAL RIBOSOME RECYCLING FACTOR PSEUDO 1"/>
    <property type="match status" value="1"/>
</dbReference>
<dbReference type="CDD" id="cd00520">
    <property type="entry name" value="RRF"/>
    <property type="match status" value="1"/>
</dbReference>
<dbReference type="FunFam" id="3.30.1360.40:FF:000001">
    <property type="entry name" value="Ribosome-recycling factor"/>
    <property type="match status" value="1"/>
</dbReference>
<evidence type="ECO:0000256" key="4">
    <source>
        <dbReference type="ARBA" id="ARBA00022917"/>
    </source>
</evidence>
<dbReference type="Gene3D" id="1.10.132.20">
    <property type="entry name" value="Ribosome-recycling factor"/>
    <property type="match status" value="1"/>
</dbReference>
<dbReference type="PANTHER" id="PTHR20982">
    <property type="entry name" value="RIBOSOME RECYCLING FACTOR"/>
    <property type="match status" value="1"/>
</dbReference>
<evidence type="ECO:0000256" key="5">
    <source>
        <dbReference type="HAMAP-Rule" id="MF_00040"/>
    </source>
</evidence>
<name>A0A1D8JHP3_9BACL</name>
<dbReference type="Pfam" id="PF01765">
    <property type="entry name" value="RRF"/>
    <property type="match status" value="1"/>
</dbReference>
<dbReference type="KEGG" id="surl:BI350_12335"/>
<protein>
    <recommendedName>
        <fullName evidence="5">Ribosome-recycling factor</fullName>
        <shortName evidence="5">RRF</shortName>
    </recommendedName>
    <alternativeName>
        <fullName evidence="5">Ribosome-releasing factor</fullName>
    </alternativeName>
</protein>
<dbReference type="SUPFAM" id="SSF55194">
    <property type="entry name" value="Ribosome recycling factor, RRF"/>
    <property type="match status" value="1"/>
</dbReference>